<dbReference type="AlphaFoldDB" id="A0AAD3DRB3"/>
<dbReference type="GO" id="GO:0009536">
    <property type="term" value="C:plastid"/>
    <property type="evidence" value="ECO:0007669"/>
    <property type="project" value="UniProtKB-SubCell"/>
</dbReference>
<dbReference type="Pfam" id="PF04755">
    <property type="entry name" value="PAP_fibrillin"/>
    <property type="match status" value="1"/>
</dbReference>
<feature type="domain" description="Plastid lipid-associated protein/fibrillin conserved" evidence="3">
    <location>
        <begin position="63"/>
        <end position="258"/>
    </location>
</feature>
<dbReference type="InterPro" id="IPR039633">
    <property type="entry name" value="PAP"/>
</dbReference>
<gene>
    <name evidence="4" type="ORF">Agub_g7174</name>
</gene>
<name>A0AAD3DRB3_9CHLO</name>
<protein>
    <recommendedName>
        <fullName evidence="3">Plastid lipid-associated protein/fibrillin conserved domain-containing protein</fullName>
    </recommendedName>
</protein>
<evidence type="ECO:0000256" key="2">
    <source>
        <dbReference type="ARBA" id="ARBA00022640"/>
    </source>
</evidence>
<comment type="subcellular location">
    <subcellularLocation>
        <location evidence="1">Plastid</location>
    </subcellularLocation>
</comment>
<dbReference type="PANTHER" id="PTHR31906">
    <property type="entry name" value="PLASTID-LIPID-ASSOCIATED PROTEIN 4, CHLOROPLASTIC-RELATED"/>
    <property type="match status" value="1"/>
</dbReference>
<evidence type="ECO:0000313" key="4">
    <source>
        <dbReference type="EMBL" id="GFR45759.1"/>
    </source>
</evidence>
<accession>A0AAD3DRB3</accession>
<comment type="caution">
    <text evidence="4">The sequence shown here is derived from an EMBL/GenBank/DDBJ whole genome shotgun (WGS) entry which is preliminary data.</text>
</comment>
<evidence type="ECO:0000313" key="5">
    <source>
        <dbReference type="Proteomes" id="UP001054857"/>
    </source>
</evidence>
<evidence type="ECO:0000256" key="1">
    <source>
        <dbReference type="ARBA" id="ARBA00004474"/>
    </source>
</evidence>
<keyword evidence="2" id="KW-0934">Plastid</keyword>
<dbReference type="InterPro" id="IPR006843">
    <property type="entry name" value="PAP/fibrillin_dom"/>
</dbReference>
<evidence type="ECO:0000259" key="3">
    <source>
        <dbReference type="Pfam" id="PF04755"/>
    </source>
</evidence>
<reference evidence="4 5" key="1">
    <citation type="journal article" date="2021" name="Sci. Rep.">
        <title>Genome sequencing of the multicellular alga Astrephomene provides insights into convergent evolution of germ-soma differentiation.</title>
        <authorList>
            <person name="Yamashita S."/>
            <person name="Yamamoto K."/>
            <person name="Matsuzaki R."/>
            <person name="Suzuki S."/>
            <person name="Yamaguchi H."/>
            <person name="Hirooka S."/>
            <person name="Minakuchi Y."/>
            <person name="Miyagishima S."/>
            <person name="Kawachi M."/>
            <person name="Toyoda A."/>
            <person name="Nozaki H."/>
        </authorList>
    </citation>
    <scope>NUCLEOTIDE SEQUENCE [LARGE SCALE GENOMIC DNA]</scope>
    <source>
        <strain evidence="4 5">NIES-4017</strain>
    </source>
</reference>
<organism evidence="4 5">
    <name type="scientific">Astrephomene gubernaculifera</name>
    <dbReference type="NCBI Taxonomy" id="47775"/>
    <lineage>
        <taxon>Eukaryota</taxon>
        <taxon>Viridiplantae</taxon>
        <taxon>Chlorophyta</taxon>
        <taxon>core chlorophytes</taxon>
        <taxon>Chlorophyceae</taxon>
        <taxon>CS clade</taxon>
        <taxon>Chlamydomonadales</taxon>
        <taxon>Astrephomenaceae</taxon>
        <taxon>Astrephomene</taxon>
    </lineage>
</organism>
<dbReference type="EMBL" id="BMAR01000010">
    <property type="protein sequence ID" value="GFR45759.1"/>
    <property type="molecule type" value="Genomic_DNA"/>
</dbReference>
<dbReference type="Proteomes" id="UP001054857">
    <property type="component" value="Unassembled WGS sequence"/>
</dbReference>
<keyword evidence="5" id="KW-1185">Reference proteome</keyword>
<sequence length="278" mass="30300">MQTSPHISHYRLVVDTVRAPIRWPVAARCPCRRDDLHPRRPTAPRRCACYSTANDLSVLSTSELKAALLQAVRGTQRGKAASPAQRAAILPLLEALEGRNAAAEPARSPLLVSGVWALIYQAPLDEFRASRDISGTTEGPFLAALQPLSRGLVRTRANMQLLDLREGRAENLAEFSVAGGRWEGALNIIGTVTPQVDPQGGLSPSRVDVAFTHFELRLGSLPKVTVPLAWIQPKGWIETTYVDDDLRIGRGDKGSIFLTSRVKDTRWRGASPSPTSLS</sequence>
<proteinExistence type="predicted"/>